<sequence>MLAALGAGIRDAWAIYTTEWVLHYDDGGGNERWMAWVEGGRAVLVGCDHECSYTYDWHPPPDRLPCGRPGLASIEMAQRPR</sequence>
<name>A0ABN2S9V9_9ACTN</name>
<protein>
    <submittedName>
        <fullName evidence="1">Uncharacterized protein</fullName>
    </submittedName>
</protein>
<evidence type="ECO:0000313" key="2">
    <source>
        <dbReference type="Proteomes" id="UP001501585"/>
    </source>
</evidence>
<evidence type="ECO:0000313" key="1">
    <source>
        <dbReference type="EMBL" id="GAA1982692.1"/>
    </source>
</evidence>
<comment type="caution">
    <text evidence="1">The sequence shown here is derived from an EMBL/GenBank/DDBJ whole genome shotgun (WGS) entry which is preliminary data.</text>
</comment>
<accession>A0ABN2S9V9</accession>
<organism evidence="1 2">
    <name type="scientific">Nocardiopsis rhodophaea</name>
    <dbReference type="NCBI Taxonomy" id="280238"/>
    <lineage>
        <taxon>Bacteria</taxon>
        <taxon>Bacillati</taxon>
        <taxon>Actinomycetota</taxon>
        <taxon>Actinomycetes</taxon>
        <taxon>Streptosporangiales</taxon>
        <taxon>Nocardiopsidaceae</taxon>
        <taxon>Nocardiopsis</taxon>
    </lineage>
</organism>
<reference evidence="1 2" key="1">
    <citation type="journal article" date="2019" name="Int. J. Syst. Evol. Microbiol.">
        <title>The Global Catalogue of Microorganisms (GCM) 10K type strain sequencing project: providing services to taxonomists for standard genome sequencing and annotation.</title>
        <authorList>
            <consortium name="The Broad Institute Genomics Platform"/>
            <consortium name="The Broad Institute Genome Sequencing Center for Infectious Disease"/>
            <person name="Wu L."/>
            <person name="Ma J."/>
        </authorList>
    </citation>
    <scope>NUCLEOTIDE SEQUENCE [LARGE SCALE GENOMIC DNA]</scope>
    <source>
        <strain evidence="1 2">JCM 15313</strain>
    </source>
</reference>
<dbReference type="Proteomes" id="UP001501585">
    <property type="component" value="Unassembled WGS sequence"/>
</dbReference>
<keyword evidence="2" id="KW-1185">Reference proteome</keyword>
<proteinExistence type="predicted"/>
<dbReference type="EMBL" id="BAAAPC010000002">
    <property type="protein sequence ID" value="GAA1982692.1"/>
    <property type="molecule type" value="Genomic_DNA"/>
</dbReference>
<gene>
    <name evidence="1" type="ORF">GCM10009799_04830</name>
</gene>